<dbReference type="GO" id="GO:0016192">
    <property type="term" value="P:vesicle-mediated transport"/>
    <property type="evidence" value="ECO:0007669"/>
    <property type="project" value="InterPro"/>
</dbReference>
<feature type="compositionally biased region" description="Basic and acidic residues" evidence="1">
    <location>
        <begin position="257"/>
        <end position="277"/>
    </location>
</feature>
<evidence type="ECO:0000313" key="3">
    <source>
        <dbReference type="Proteomes" id="UP001239445"/>
    </source>
</evidence>
<name>A0AAJ0BLC1_9PEZI</name>
<gene>
    <name evidence="2" type="ORF">QBC47DRAFT_408474</name>
</gene>
<dbReference type="GO" id="GO:0030674">
    <property type="term" value="F:protein-macromolecule adaptor activity"/>
    <property type="evidence" value="ECO:0007669"/>
    <property type="project" value="TreeGrafter"/>
</dbReference>
<protein>
    <recommendedName>
        <fullName evidence="4">Increased recombination centers protein 6</fullName>
    </recommendedName>
</protein>
<comment type="caution">
    <text evidence="2">The sequence shown here is derived from an EMBL/GenBank/DDBJ whole genome shotgun (WGS) entry which is preliminary data.</text>
</comment>
<feature type="region of interest" description="Disordered" evidence="1">
    <location>
        <begin position="211"/>
        <end position="296"/>
    </location>
</feature>
<keyword evidence="3" id="KW-1185">Reference proteome</keyword>
<evidence type="ECO:0008006" key="4">
    <source>
        <dbReference type="Google" id="ProtNLM"/>
    </source>
</evidence>
<feature type="compositionally biased region" description="Acidic residues" evidence="1">
    <location>
        <begin position="228"/>
        <end position="249"/>
    </location>
</feature>
<dbReference type="EMBL" id="MU839827">
    <property type="protein sequence ID" value="KAK1760404.1"/>
    <property type="molecule type" value="Genomic_DNA"/>
</dbReference>
<dbReference type="Pfam" id="PF10199">
    <property type="entry name" value="Adaptin_binding"/>
    <property type="match status" value="1"/>
</dbReference>
<proteinExistence type="predicted"/>
<feature type="region of interest" description="Disordered" evidence="1">
    <location>
        <begin position="26"/>
        <end position="61"/>
    </location>
</feature>
<dbReference type="PANTHER" id="PTHR28043:SF1">
    <property type="entry name" value="INCREASED RECOMBINATION CENTERS PROTEIN 6"/>
    <property type="match status" value="1"/>
</dbReference>
<dbReference type="Proteomes" id="UP001239445">
    <property type="component" value="Unassembled WGS sequence"/>
</dbReference>
<sequence length="336" mass="35689">MEISNPRRILAVSLDDSTEHLSHVIKGLTGSHPTPQSRPQEYADEIPTPTTPGGGGEEKETLAGTTHTLRLATRYYAASIPVWLDVVSSPVEWAASFLAEEAREVLEALGGLVVVFEIDGVRSGELVGEVGRVVRDGLGGWEWDGVGIALGIGGGGGAAEEGELDEWEDLCAGFGMEFVHLVEEGKGAMDGGRNEFGERVGVARVLEALEANDWDSGGGGGGGGDGMGGDEEEEDGEGDEEGGDEDEFDPEKMGFGFDREDFAGLKKAIWDAGRDGTGEGEEGQGVGGAEPSEEEVQKVERMMRRLMAVRETIDGLPEEQRKRVAKRAVGEVMKEL</sequence>
<dbReference type="Gene3D" id="3.40.50.11960">
    <property type="match status" value="1"/>
</dbReference>
<dbReference type="PANTHER" id="PTHR28043">
    <property type="entry name" value="INCREASED RECOMBINATION CENTERS PROTEIN 6"/>
    <property type="match status" value="1"/>
</dbReference>
<organism evidence="2 3">
    <name type="scientific">Echria macrotheca</name>
    <dbReference type="NCBI Taxonomy" id="438768"/>
    <lineage>
        <taxon>Eukaryota</taxon>
        <taxon>Fungi</taxon>
        <taxon>Dikarya</taxon>
        <taxon>Ascomycota</taxon>
        <taxon>Pezizomycotina</taxon>
        <taxon>Sordariomycetes</taxon>
        <taxon>Sordariomycetidae</taxon>
        <taxon>Sordariales</taxon>
        <taxon>Schizotheciaceae</taxon>
        <taxon>Echria</taxon>
    </lineage>
</organism>
<feature type="compositionally biased region" description="Gly residues" evidence="1">
    <location>
        <begin position="216"/>
        <end position="227"/>
    </location>
</feature>
<evidence type="ECO:0000256" key="1">
    <source>
        <dbReference type="SAM" id="MobiDB-lite"/>
    </source>
</evidence>
<evidence type="ECO:0000313" key="2">
    <source>
        <dbReference type="EMBL" id="KAK1760404.1"/>
    </source>
</evidence>
<reference evidence="2" key="1">
    <citation type="submission" date="2023-06" db="EMBL/GenBank/DDBJ databases">
        <title>Genome-scale phylogeny and comparative genomics of the fungal order Sordariales.</title>
        <authorList>
            <consortium name="Lawrence Berkeley National Laboratory"/>
            <person name="Hensen N."/>
            <person name="Bonometti L."/>
            <person name="Westerberg I."/>
            <person name="Brannstrom I.O."/>
            <person name="Guillou S."/>
            <person name="Cros-Aarteil S."/>
            <person name="Calhoun S."/>
            <person name="Haridas S."/>
            <person name="Kuo A."/>
            <person name="Mondo S."/>
            <person name="Pangilinan J."/>
            <person name="Riley R."/>
            <person name="Labutti K."/>
            <person name="Andreopoulos B."/>
            <person name="Lipzen A."/>
            <person name="Chen C."/>
            <person name="Yanf M."/>
            <person name="Daum C."/>
            <person name="Ng V."/>
            <person name="Clum A."/>
            <person name="Steindorff A."/>
            <person name="Ohm R."/>
            <person name="Martin F."/>
            <person name="Silar P."/>
            <person name="Natvig D."/>
            <person name="Lalanne C."/>
            <person name="Gautier V."/>
            <person name="Ament-Velasquez S.L."/>
            <person name="Kruys A."/>
            <person name="Hutchinson M.I."/>
            <person name="Powell A.J."/>
            <person name="Barry K."/>
            <person name="Miller A.N."/>
            <person name="Grigoriev I.V."/>
            <person name="Debuchy R."/>
            <person name="Gladieux P."/>
            <person name="Thoren M.H."/>
            <person name="Johannesson H."/>
        </authorList>
    </citation>
    <scope>NUCLEOTIDE SEQUENCE</scope>
    <source>
        <strain evidence="2">PSN4</strain>
    </source>
</reference>
<dbReference type="AlphaFoldDB" id="A0AAJ0BLC1"/>
<dbReference type="InterPro" id="IPR034627">
    <property type="entry name" value="Irc6"/>
</dbReference>
<accession>A0AAJ0BLC1</accession>